<dbReference type="InterPro" id="IPR035899">
    <property type="entry name" value="DBL_dom_sf"/>
</dbReference>
<reference evidence="5 6" key="1">
    <citation type="journal article" date="2018" name="Genome Biol. Evol.">
        <title>Multiple Roots of Fruiting Body Formation in Amoebozoa.</title>
        <authorList>
            <person name="Hillmann F."/>
            <person name="Forbes G."/>
            <person name="Novohradska S."/>
            <person name="Ferling I."/>
            <person name="Riege K."/>
            <person name="Groth M."/>
            <person name="Westermann M."/>
            <person name="Marz M."/>
            <person name="Spaller T."/>
            <person name="Winckler T."/>
            <person name="Schaap P."/>
            <person name="Glockner G."/>
        </authorList>
    </citation>
    <scope>NUCLEOTIDE SEQUENCE [LARGE SCALE GENOMIC DNA]</scope>
    <source>
        <strain evidence="5 6">Jena</strain>
    </source>
</reference>
<evidence type="ECO:0000259" key="3">
    <source>
        <dbReference type="PROSITE" id="PS50010"/>
    </source>
</evidence>
<feature type="domain" description="DH" evidence="3">
    <location>
        <begin position="264"/>
        <end position="443"/>
    </location>
</feature>
<feature type="domain" description="Calponin-homology (CH)" evidence="4">
    <location>
        <begin position="34"/>
        <end position="140"/>
    </location>
</feature>
<name>A0A2P6NJG5_9EUKA</name>
<evidence type="ECO:0008006" key="7">
    <source>
        <dbReference type="Google" id="ProtNLM"/>
    </source>
</evidence>
<dbReference type="InterPro" id="IPR001715">
    <property type="entry name" value="CH_dom"/>
</dbReference>
<dbReference type="PROSITE" id="PS50010">
    <property type="entry name" value="DH_2"/>
    <property type="match status" value="2"/>
</dbReference>
<organism evidence="5 6">
    <name type="scientific">Planoprotostelium fungivorum</name>
    <dbReference type="NCBI Taxonomy" id="1890364"/>
    <lineage>
        <taxon>Eukaryota</taxon>
        <taxon>Amoebozoa</taxon>
        <taxon>Evosea</taxon>
        <taxon>Variosea</taxon>
        <taxon>Cavosteliida</taxon>
        <taxon>Cavosteliaceae</taxon>
        <taxon>Planoprotostelium</taxon>
    </lineage>
</organism>
<feature type="domain" description="PH" evidence="2">
    <location>
        <begin position="473"/>
        <end position="590"/>
    </location>
</feature>
<dbReference type="Gene3D" id="1.20.900.10">
    <property type="entry name" value="Dbl homology (DH) domain"/>
    <property type="match status" value="2"/>
</dbReference>
<dbReference type="STRING" id="1890364.A0A2P6NJG5"/>
<feature type="region of interest" description="Disordered" evidence="1">
    <location>
        <begin position="146"/>
        <end position="193"/>
    </location>
</feature>
<dbReference type="Gene3D" id="1.10.418.10">
    <property type="entry name" value="Calponin-like domain"/>
    <property type="match status" value="1"/>
</dbReference>
<dbReference type="PROSITE" id="PS50096">
    <property type="entry name" value="IQ"/>
    <property type="match status" value="1"/>
</dbReference>
<dbReference type="AlphaFoldDB" id="A0A2P6NJG5"/>
<evidence type="ECO:0000313" key="6">
    <source>
        <dbReference type="Proteomes" id="UP000241769"/>
    </source>
</evidence>
<dbReference type="InParanoid" id="A0A2P6NJG5"/>
<dbReference type="PANTHER" id="PTHR12673:SF159">
    <property type="entry name" value="LD03170P"/>
    <property type="match status" value="1"/>
</dbReference>
<dbReference type="PROSITE" id="PS50003">
    <property type="entry name" value="PH_DOMAIN"/>
    <property type="match status" value="2"/>
</dbReference>
<dbReference type="Proteomes" id="UP000241769">
    <property type="component" value="Unassembled WGS sequence"/>
</dbReference>
<evidence type="ECO:0000259" key="2">
    <source>
        <dbReference type="PROSITE" id="PS50003"/>
    </source>
</evidence>
<dbReference type="GO" id="GO:0005737">
    <property type="term" value="C:cytoplasm"/>
    <property type="evidence" value="ECO:0007669"/>
    <property type="project" value="TreeGrafter"/>
</dbReference>
<dbReference type="InterPro" id="IPR000219">
    <property type="entry name" value="DH_dom"/>
</dbReference>
<dbReference type="PANTHER" id="PTHR12673">
    <property type="entry name" value="FACIOGENITAL DYSPLASIA PROTEIN"/>
    <property type="match status" value="1"/>
</dbReference>
<evidence type="ECO:0000259" key="4">
    <source>
        <dbReference type="PROSITE" id="PS50021"/>
    </source>
</evidence>
<dbReference type="SMART" id="SM00325">
    <property type="entry name" value="RhoGEF"/>
    <property type="match status" value="2"/>
</dbReference>
<dbReference type="EMBL" id="MDYQ01000069">
    <property type="protein sequence ID" value="PRP84084.1"/>
    <property type="molecule type" value="Genomic_DNA"/>
</dbReference>
<dbReference type="CDD" id="cd00160">
    <property type="entry name" value="RhoGEF"/>
    <property type="match status" value="2"/>
</dbReference>
<dbReference type="SUPFAM" id="SSF48065">
    <property type="entry name" value="DBL homology domain (DH-domain)"/>
    <property type="match status" value="2"/>
</dbReference>
<dbReference type="PROSITE" id="PS50021">
    <property type="entry name" value="CH"/>
    <property type="match status" value="1"/>
</dbReference>
<dbReference type="InterPro" id="IPR001849">
    <property type="entry name" value="PH_domain"/>
</dbReference>
<protein>
    <recommendedName>
        <fullName evidence="7">DH domain-containing protein</fullName>
    </recommendedName>
</protein>
<dbReference type="Pfam" id="PF00621">
    <property type="entry name" value="RhoGEF"/>
    <property type="match status" value="2"/>
</dbReference>
<dbReference type="Gene3D" id="2.30.29.30">
    <property type="entry name" value="Pleckstrin-homology domain (PH domain)/Phosphotyrosine-binding domain (PTB)"/>
    <property type="match status" value="3"/>
</dbReference>
<comment type="caution">
    <text evidence="5">The sequence shown here is derived from an EMBL/GenBank/DDBJ whole genome shotgun (WGS) entry which is preliminary data.</text>
</comment>
<gene>
    <name evidence="5" type="ORF">PROFUN_04075</name>
</gene>
<dbReference type="SMART" id="SM00233">
    <property type="entry name" value="PH"/>
    <property type="match status" value="3"/>
</dbReference>
<dbReference type="InterPro" id="IPR036872">
    <property type="entry name" value="CH_dom_sf"/>
</dbReference>
<evidence type="ECO:0000256" key="1">
    <source>
        <dbReference type="SAM" id="MobiDB-lite"/>
    </source>
</evidence>
<sequence length="1103" mass="124943">MSGPTMTVNALTPEQLRRVVLAKAPLSKSHSHAKISSDALMEWYNGVVQSGSGPLTKQWKDVSDGLSLVVALEVLTGRGLTRYNHQPRFITQKIDNVEICLQFLREFVGNKIEPFSSRTIANNDERQILALVMMLYNHQGKFGNSLVQSPRSVSPKPTRLAPPVPSRTRRPSLSSNSLMASLPKPEPFDEISGAPAVDDLMSEEDKERLNPLKLNPSDAITEEQQIEKTGLEYLRQEGGDVIKIMKVQAIIRGFIRRSKMLNMRRQAIVSCLFESQKTYLEGLDIIVEGYMPKLKPEPEALSTTDYDTIFKTIVDIRRTAREISQKVESRVKTWSVKSLIGDIFLELSDQLKSINNYSDAHAALDNYVGKSPKMVMTMTDIGMKYPEAQDLYTLLVSPTRRIYHYQGFINDLLSTTHPMHPDRKNLEKAAENLSELVRHLTVMRREEVDKKVMNNIAGCILGNYSNLITQNRAYVMKGAFHRLTEEGKNPIFLVLFSDILVLADPCDTEKCEKEIQCRENRPIEQLSMRFQYVTAIKLNQIVVETEGDAAKQTTDGNVFHIHSAQEKFSLECPSTTDLLAWVIKIEETAAYTMATQVKATVSRATSEDPSTREIMRGRTVEEISTTEKTFLGKMKLMNAMWIRPLKGNGLLPLDDMHSIYDDLASLVPLHEKICKDLNDRYSNWNSQSTIGDVFLKYIPDMEVYRRIIPCTGEIQHQIDRQTTQSIAFADFSSTTSRASHEGVSGEALSSLIIMPFQRITRYKMLLERVASNTTKGHPDEVDLKKCVKMLSDFITDINRLQRAADEVAAKKDAISQIIESDITNGLKEKVFVHCGYITHINEQYLPRARYAFLFEDIMILTKRLTNVGKRTISTFLESPNVFGTLKKLSHMANTMQELSAQYQYQEHFELNPLSKLTDVGMGTGSHRFTLHTNSSKIVFECPQTATARVWMRHVEKAIDGTSTKYFGVTAVPRSVSLRTYSGAVAQNIAEKSWVDRWAVISNGVLYLCRVPERGVDLTVLLYNRQAKLLEDEDARKNIFSLETADGQDIKLSVPADHLLYEWLHTFREVSRITCDQQRTGALHTARSFDKRKVSSLQLPPLKP</sequence>
<feature type="domain" description="DH" evidence="3">
    <location>
        <begin position="615"/>
        <end position="800"/>
    </location>
</feature>
<dbReference type="GO" id="GO:0005085">
    <property type="term" value="F:guanyl-nucleotide exchange factor activity"/>
    <property type="evidence" value="ECO:0007669"/>
    <property type="project" value="InterPro"/>
</dbReference>
<feature type="domain" description="PH" evidence="2">
    <location>
        <begin position="977"/>
        <end position="1071"/>
    </location>
</feature>
<dbReference type="SUPFAM" id="SSF50729">
    <property type="entry name" value="PH domain-like"/>
    <property type="match status" value="3"/>
</dbReference>
<dbReference type="OrthoDB" id="10256089at2759"/>
<dbReference type="InterPro" id="IPR051092">
    <property type="entry name" value="FYVE_RhoGEF_PH"/>
</dbReference>
<dbReference type="InterPro" id="IPR011993">
    <property type="entry name" value="PH-like_dom_sf"/>
</dbReference>
<accession>A0A2P6NJG5</accession>
<evidence type="ECO:0000313" key="5">
    <source>
        <dbReference type="EMBL" id="PRP84084.1"/>
    </source>
</evidence>
<proteinExistence type="predicted"/>
<dbReference type="SUPFAM" id="SSF47576">
    <property type="entry name" value="Calponin-homology domain, CH-domain"/>
    <property type="match status" value="1"/>
</dbReference>
<keyword evidence="6" id="KW-1185">Reference proteome</keyword>